<comment type="similarity">
    <text evidence="3">Belongs to the OST4 family.</text>
</comment>
<dbReference type="KEGG" id="fas:105273650"/>
<sequence length="34" mass="3938">MITDIQLAIFSNILGVTLFFLVFLFHYINANYGK</sequence>
<evidence type="ECO:0000256" key="2">
    <source>
        <dbReference type="ARBA" id="ARBA00004643"/>
    </source>
</evidence>
<evidence type="ECO:0000256" key="8">
    <source>
        <dbReference type="ARBA" id="ARBA00022989"/>
    </source>
</evidence>
<dbReference type="SUPFAM" id="SSF103464">
    <property type="entry name" value="Oligosaccharyltransferase subunit ost4p"/>
    <property type="match status" value="1"/>
</dbReference>
<dbReference type="GeneID" id="105273650"/>
<comment type="subcellular location">
    <subcellularLocation>
        <location evidence="2">Endoplasmic reticulum membrane</location>
        <topology evidence="2">Single-pass type III membrane protein</topology>
    </subcellularLocation>
</comment>
<feature type="transmembrane region" description="Helical" evidence="10">
    <location>
        <begin position="7"/>
        <end position="28"/>
    </location>
</feature>
<keyword evidence="5 10" id="KW-0812">Transmembrane</keyword>
<organism evidence="11 12">
    <name type="scientific">Fopius arisanus</name>
    <dbReference type="NCBI Taxonomy" id="64838"/>
    <lineage>
        <taxon>Eukaryota</taxon>
        <taxon>Metazoa</taxon>
        <taxon>Ecdysozoa</taxon>
        <taxon>Arthropoda</taxon>
        <taxon>Hexapoda</taxon>
        <taxon>Insecta</taxon>
        <taxon>Pterygota</taxon>
        <taxon>Neoptera</taxon>
        <taxon>Endopterygota</taxon>
        <taxon>Hymenoptera</taxon>
        <taxon>Apocrita</taxon>
        <taxon>Ichneumonoidea</taxon>
        <taxon>Braconidae</taxon>
        <taxon>Opiinae</taxon>
        <taxon>Fopius</taxon>
    </lineage>
</organism>
<dbReference type="RefSeq" id="XP_011314505.1">
    <property type="nucleotide sequence ID" value="XM_011316203.1"/>
</dbReference>
<keyword evidence="6" id="KW-0256">Endoplasmic reticulum</keyword>
<reference evidence="12" key="1">
    <citation type="submission" date="2025-08" db="UniProtKB">
        <authorList>
            <consortium name="RefSeq"/>
        </authorList>
    </citation>
    <scope>IDENTIFICATION</scope>
    <source>
        <strain evidence="12">USDA-PBARC FA_bdor</strain>
        <tissue evidence="12">Whole organism</tissue>
    </source>
</reference>
<dbReference type="Pfam" id="PF10215">
    <property type="entry name" value="Ost4"/>
    <property type="match status" value="1"/>
</dbReference>
<evidence type="ECO:0000313" key="11">
    <source>
        <dbReference type="Proteomes" id="UP000694866"/>
    </source>
</evidence>
<keyword evidence="9 10" id="KW-0472">Membrane</keyword>
<dbReference type="GO" id="GO:0005789">
    <property type="term" value="C:endoplasmic reticulum membrane"/>
    <property type="evidence" value="ECO:0007669"/>
    <property type="project" value="UniProtKB-SubCell"/>
</dbReference>
<keyword evidence="7" id="KW-0735">Signal-anchor</keyword>
<keyword evidence="11" id="KW-1185">Reference proteome</keyword>
<proteinExistence type="inferred from homology"/>
<evidence type="ECO:0000256" key="7">
    <source>
        <dbReference type="ARBA" id="ARBA00022968"/>
    </source>
</evidence>
<evidence type="ECO:0000256" key="5">
    <source>
        <dbReference type="ARBA" id="ARBA00022692"/>
    </source>
</evidence>
<comment type="subunit">
    <text evidence="4">Component of the oligosaccharyltransferase (OST) complex.</text>
</comment>
<accession>A0A9R1TSL4</accession>
<keyword evidence="8 10" id="KW-1133">Transmembrane helix</keyword>
<evidence type="ECO:0000256" key="9">
    <source>
        <dbReference type="ARBA" id="ARBA00023136"/>
    </source>
</evidence>
<evidence type="ECO:0000256" key="10">
    <source>
        <dbReference type="SAM" id="Phobius"/>
    </source>
</evidence>
<gene>
    <name evidence="12" type="primary">LOC105273650</name>
</gene>
<evidence type="ECO:0000256" key="6">
    <source>
        <dbReference type="ARBA" id="ARBA00022824"/>
    </source>
</evidence>
<name>A0A9R1TSL4_9HYME</name>
<evidence type="ECO:0000256" key="4">
    <source>
        <dbReference type="ARBA" id="ARBA00011157"/>
    </source>
</evidence>
<dbReference type="AlphaFoldDB" id="A0A9R1TSL4"/>
<evidence type="ECO:0000256" key="1">
    <source>
        <dbReference type="ARBA" id="ARBA00002791"/>
    </source>
</evidence>
<evidence type="ECO:0000313" key="12">
    <source>
        <dbReference type="RefSeq" id="XP_011314505.1"/>
    </source>
</evidence>
<dbReference type="Proteomes" id="UP000694866">
    <property type="component" value="Unplaced"/>
</dbReference>
<dbReference type="InterPro" id="IPR036330">
    <property type="entry name" value="Ost4p_sf"/>
</dbReference>
<protein>
    <submittedName>
        <fullName evidence="12">Dolichyl-diphosphooligosaccharide--protein glycosyltransferase subunit 4</fullName>
    </submittedName>
</protein>
<dbReference type="InterPro" id="IPR018943">
    <property type="entry name" value="Oligosaccaryltransferase"/>
</dbReference>
<comment type="function">
    <text evidence="1">Subunit of the oligosaccharyl transferase (OST) complex that catalyzes the initial transfer of a defined glycan (Glc(3)Man(9)GlcNAc(2) in eukaryotes) from the lipid carrier dolichol-pyrophosphate to an asparagine residue within an Asn-X-Ser/Thr consensus motif in nascent polypeptide chains, the first step in protein N-glycosylation. N-glycosylation occurs cotranslationally and the complex associates with the Sec61 complex at the channel-forming translocon complex that mediates protein translocation across the endoplasmic reticulum (ER). All subunits are required for a maximal enzyme activity.</text>
</comment>
<evidence type="ECO:0000256" key="3">
    <source>
        <dbReference type="ARBA" id="ARBA00007685"/>
    </source>
</evidence>